<comment type="caution">
    <text evidence="9">The sequence shown here is derived from an EMBL/GenBank/DDBJ whole genome shotgun (WGS) entry which is preliminary data.</text>
</comment>
<keyword evidence="5" id="KW-0804">Transcription</keyword>
<dbReference type="Gene3D" id="2.40.330.10">
    <property type="entry name" value="DNA-binding pseudobarrel domain"/>
    <property type="match status" value="3"/>
</dbReference>
<feature type="domain" description="TF-B3" evidence="8">
    <location>
        <begin position="411"/>
        <end position="506"/>
    </location>
</feature>
<evidence type="ECO:0000256" key="3">
    <source>
        <dbReference type="ARBA" id="ARBA00023015"/>
    </source>
</evidence>
<proteinExistence type="predicted"/>
<keyword evidence="2" id="KW-0677">Repeat</keyword>
<feature type="domain" description="TF-B3" evidence="8">
    <location>
        <begin position="238"/>
        <end position="337"/>
    </location>
</feature>
<keyword evidence="3" id="KW-0805">Transcription regulation</keyword>
<dbReference type="GO" id="GO:0005634">
    <property type="term" value="C:nucleus"/>
    <property type="evidence" value="ECO:0007669"/>
    <property type="project" value="UniProtKB-SubCell"/>
</dbReference>
<evidence type="ECO:0000313" key="10">
    <source>
        <dbReference type="Proteomes" id="UP001179952"/>
    </source>
</evidence>
<keyword evidence="10" id="KW-1185">Reference proteome</keyword>
<dbReference type="PROSITE" id="PS50863">
    <property type="entry name" value="B3"/>
    <property type="match status" value="3"/>
</dbReference>
<evidence type="ECO:0000256" key="2">
    <source>
        <dbReference type="ARBA" id="ARBA00022737"/>
    </source>
</evidence>
<dbReference type="PANTHER" id="PTHR31674">
    <property type="entry name" value="B3 DOMAIN-CONTAINING PROTEIN REM-LIKE 3-RELATED"/>
    <property type="match status" value="1"/>
</dbReference>
<dbReference type="AlphaFoldDB" id="A0AAV9BDF9"/>
<organism evidence="9 10">
    <name type="scientific">Acorus gramineus</name>
    <name type="common">Dwarf sweet flag</name>
    <dbReference type="NCBI Taxonomy" id="55184"/>
    <lineage>
        <taxon>Eukaryota</taxon>
        <taxon>Viridiplantae</taxon>
        <taxon>Streptophyta</taxon>
        <taxon>Embryophyta</taxon>
        <taxon>Tracheophyta</taxon>
        <taxon>Spermatophyta</taxon>
        <taxon>Magnoliopsida</taxon>
        <taxon>Liliopsida</taxon>
        <taxon>Acoraceae</taxon>
        <taxon>Acorus</taxon>
    </lineage>
</organism>
<name>A0AAV9BDF9_ACOGR</name>
<dbReference type="CDD" id="cd10017">
    <property type="entry name" value="B3_DNA"/>
    <property type="match status" value="3"/>
</dbReference>
<evidence type="ECO:0000313" key="9">
    <source>
        <dbReference type="EMBL" id="KAK1274397.1"/>
    </source>
</evidence>
<evidence type="ECO:0000256" key="7">
    <source>
        <dbReference type="SAM" id="MobiDB-lite"/>
    </source>
</evidence>
<dbReference type="Proteomes" id="UP001179952">
    <property type="component" value="Unassembled WGS sequence"/>
</dbReference>
<gene>
    <name evidence="9" type="ORF">QJS04_geneDACA022575</name>
</gene>
<dbReference type="InterPro" id="IPR039218">
    <property type="entry name" value="REM_fam"/>
</dbReference>
<dbReference type="EMBL" id="JAUJYN010000004">
    <property type="protein sequence ID" value="KAK1274397.1"/>
    <property type="molecule type" value="Genomic_DNA"/>
</dbReference>
<evidence type="ECO:0000256" key="5">
    <source>
        <dbReference type="ARBA" id="ARBA00023163"/>
    </source>
</evidence>
<dbReference type="Pfam" id="PF02362">
    <property type="entry name" value="B3"/>
    <property type="match status" value="3"/>
</dbReference>
<evidence type="ECO:0000256" key="1">
    <source>
        <dbReference type="ARBA" id="ARBA00004123"/>
    </source>
</evidence>
<dbReference type="SUPFAM" id="SSF101936">
    <property type="entry name" value="DNA-binding pseudobarrel domain"/>
    <property type="match status" value="3"/>
</dbReference>
<reference evidence="9" key="2">
    <citation type="submission" date="2023-06" db="EMBL/GenBank/DDBJ databases">
        <authorList>
            <person name="Ma L."/>
            <person name="Liu K.-W."/>
            <person name="Li Z."/>
            <person name="Hsiao Y.-Y."/>
            <person name="Qi Y."/>
            <person name="Fu T."/>
            <person name="Tang G."/>
            <person name="Zhang D."/>
            <person name="Sun W.-H."/>
            <person name="Liu D.-K."/>
            <person name="Li Y."/>
            <person name="Chen G.-Z."/>
            <person name="Liu X.-D."/>
            <person name="Liao X.-Y."/>
            <person name="Jiang Y.-T."/>
            <person name="Yu X."/>
            <person name="Hao Y."/>
            <person name="Huang J."/>
            <person name="Zhao X.-W."/>
            <person name="Ke S."/>
            <person name="Chen Y.-Y."/>
            <person name="Wu W.-L."/>
            <person name="Hsu J.-L."/>
            <person name="Lin Y.-F."/>
            <person name="Huang M.-D."/>
            <person name="Li C.-Y."/>
            <person name="Huang L."/>
            <person name="Wang Z.-W."/>
            <person name="Zhao X."/>
            <person name="Zhong W.-Y."/>
            <person name="Peng D.-H."/>
            <person name="Ahmad S."/>
            <person name="Lan S."/>
            <person name="Zhang J.-S."/>
            <person name="Tsai W.-C."/>
            <person name="Van De Peer Y."/>
            <person name="Liu Z.-J."/>
        </authorList>
    </citation>
    <scope>NUCLEOTIDE SEQUENCE</scope>
    <source>
        <strain evidence="9">SCP</strain>
        <tissue evidence="9">Leaves</tissue>
    </source>
</reference>
<feature type="domain" description="TF-B3" evidence="8">
    <location>
        <begin position="74"/>
        <end position="171"/>
    </location>
</feature>
<evidence type="ECO:0000256" key="4">
    <source>
        <dbReference type="ARBA" id="ARBA00023125"/>
    </source>
</evidence>
<dbReference type="PANTHER" id="PTHR31674:SF62">
    <property type="entry name" value="B3 DOMAIN-CONTAINING PROTEIN REM14-RELATED"/>
    <property type="match status" value="1"/>
</dbReference>
<evidence type="ECO:0000256" key="6">
    <source>
        <dbReference type="ARBA" id="ARBA00023242"/>
    </source>
</evidence>
<comment type="subcellular location">
    <subcellularLocation>
        <location evidence="1">Nucleus</location>
    </subcellularLocation>
</comment>
<accession>A0AAV9BDF9</accession>
<evidence type="ECO:0000259" key="8">
    <source>
        <dbReference type="PROSITE" id="PS50863"/>
    </source>
</evidence>
<keyword evidence="4" id="KW-0238">DNA-binding</keyword>
<sequence>MGRLNFSVKLFNGSGCEKEYKSGTKVDVPPTTSPNRCTKQGSSDNECKITSKKWTTESTPLETKAIYQQNGNSFFEATIKLSNLSYSYMQIPCKFAAMNGFREKGEIMVRDPAGRKWQLKISHRGKLKSETSLSGEWLNLAKVNGLEVRDVCVFEFNPHLDIMNVQIAKKNSILNCCMKEATEECSTGNEIEKQFPIGCTRQGTSDDECKLNLRTTEHPRTRNAKEVKDIHHQDGISFFEATINLTNISRPYMSIAGEFTESNGLKDGSQMTLKDPKGRSWEVQINHKLRSKNWSQLLGQWHQFVVANGLQTGDICVFKLRADGDEDILDVLILKGQSVKKEFSPVQNGSEDCLTQSEAGMLSGSFSNGTITQQVPERSREMKPEKEDTMCPQRNYTSEMDDAHAKCEASWFTVSMKTSTIQGSYMYIPTEFAASNGFQNRNKITLRYPRGRLWEMQIFNRFYRKESRFNGMWHQFVRDNGLEVGDTCLLKHISDGEEIMDTHQSQNRKPAFRWLGFNGKPDNSKDVAVLAKPLSPNQFRLDRSSSGAPAKVIKQDDSKNEGMRYQNWENFAADFQPRYQNQGTSKWVMDP</sequence>
<keyword evidence="6" id="KW-0539">Nucleus</keyword>
<feature type="compositionally biased region" description="Basic and acidic residues" evidence="7">
    <location>
        <begin position="377"/>
        <end position="389"/>
    </location>
</feature>
<reference evidence="9" key="1">
    <citation type="journal article" date="2023" name="Nat. Commun.">
        <title>Diploid and tetraploid genomes of Acorus and the evolution of monocots.</title>
        <authorList>
            <person name="Ma L."/>
            <person name="Liu K.W."/>
            <person name="Li Z."/>
            <person name="Hsiao Y.Y."/>
            <person name="Qi Y."/>
            <person name="Fu T."/>
            <person name="Tang G.D."/>
            <person name="Zhang D."/>
            <person name="Sun W.H."/>
            <person name="Liu D.K."/>
            <person name="Li Y."/>
            <person name="Chen G.Z."/>
            <person name="Liu X.D."/>
            <person name="Liao X.Y."/>
            <person name="Jiang Y.T."/>
            <person name="Yu X."/>
            <person name="Hao Y."/>
            <person name="Huang J."/>
            <person name="Zhao X.W."/>
            <person name="Ke S."/>
            <person name="Chen Y.Y."/>
            <person name="Wu W.L."/>
            <person name="Hsu J.L."/>
            <person name="Lin Y.F."/>
            <person name="Huang M.D."/>
            <person name="Li C.Y."/>
            <person name="Huang L."/>
            <person name="Wang Z.W."/>
            <person name="Zhao X."/>
            <person name="Zhong W.Y."/>
            <person name="Peng D.H."/>
            <person name="Ahmad S."/>
            <person name="Lan S."/>
            <person name="Zhang J.S."/>
            <person name="Tsai W.C."/>
            <person name="Van de Peer Y."/>
            <person name="Liu Z.J."/>
        </authorList>
    </citation>
    <scope>NUCLEOTIDE SEQUENCE</scope>
    <source>
        <strain evidence="9">SCP</strain>
    </source>
</reference>
<protein>
    <submittedName>
        <fullName evidence="9">B3 domain-containing protein REM10</fullName>
    </submittedName>
</protein>
<feature type="region of interest" description="Disordered" evidence="7">
    <location>
        <begin position="19"/>
        <end position="42"/>
    </location>
</feature>
<feature type="compositionally biased region" description="Polar residues" evidence="7">
    <location>
        <begin position="365"/>
        <end position="376"/>
    </location>
</feature>
<feature type="compositionally biased region" description="Polar residues" evidence="7">
    <location>
        <begin position="33"/>
        <end position="42"/>
    </location>
</feature>
<dbReference type="InterPro" id="IPR015300">
    <property type="entry name" value="DNA-bd_pseudobarrel_sf"/>
</dbReference>
<dbReference type="InterPro" id="IPR003340">
    <property type="entry name" value="B3_DNA-bd"/>
</dbReference>
<dbReference type="GO" id="GO:0003677">
    <property type="term" value="F:DNA binding"/>
    <property type="evidence" value="ECO:0007669"/>
    <property type="project" value="UniProtKB-KW"/>
</dbReference>
<dbReference type="SMART" id="SM01019">
    <property type="entry name" value="B3"/>
    <property type="match status" value="3"/>
</dbReference>
<feature type="region of interest" description="Disordered" evidence="7">
    <location>
        <begin position="365"/>
        <end position="389"/>
    </location>
</feature>